<dbReference type="Gene3D" id="3.20.20.450">
    <property type="entry name" value="EAL domain"/>
    <property type="match status" value="1"/>
</dbReference>
<dbReference type="InterPro" id="IPR001610">
    <property type="entry name" value="PAC"/>
</dbReference>
<evidence type="ECO:0000313" key="4">
    <source>
        <dbReference type="EMBL" id="MBP2294443.1"/>
    </source>
</evidence>
<feature type="domain" description="PAC" evidence="1">
    <location>
        <begin position="79"/>
        <end position="145"/>
    </location>
</feature>
<accession>A0ABS4SQT3</accession>
<organism evidence="4 5">
    <name type="scientific">Azospirillum rugosum</name>
    <dbReference type="NCBI Taxonomy" id="416170"/>
    <lineage>
        <taxon>Bacteria</taxon>
        <taxon>Pseudomonadati</taxon>
        <taxon>Pseudomonadota</taxon>
        <taxon>Alphaproteobacteria</taxon>
        <taxon>Rhodospirillales</taxon>
        <taxon>Azospirillaceae</taxon>
        <taxon>Azospirillum</taxon>
    </lineage>
</organism>
<gene>
    <name evidence="4" type="ORF">J2851_004233</name>
</gene>
<evidence type="ECO:0000313" key="5">
    <source>
        <dbReference type="Proteomes" id="UP000781958"/>
    </source>
</evidence>
<dbReference type="Gene3D" id="3.30.450.20">
    <property type="entry name" value="PAS domain"/>
    <property type="match status" value="3"/>
</dbReference>
<dbReference type="SUPFAM" id="SSF55073">
    <property type="entry name" value="Nucleotide cyclase"/>
    <property type="match status" value="1"/>
</dbReference>
<dbReference type="EMBL" id="JAGINP010000016">
    <property type="protein sequence ID" value="MBP2294443.1"/>
    <property type="molecule type" value="Genomic_DNA"/>
</dbReference>
<dbReference type="SMART" id="SM00086">
    <property type="entry name" value="PAC"/>
    <property type="match status" value="3"/>
</dbReference>
<dbReference type="NCBIfam" id="TIGR00229">
    <property type="entry name" value="sensory_box"/>
    <property type="match status" value="2"/>
</dbReference>
<dbReference type="PANTHER" id="PTHR44757">
    <property type="entry name" value="DIGUANYLATE CYCLASE DGCP"/>
    <property type="match status" value="1"/>
</dbReference>
<dbReference type="CDD" id="cd00130">
    <property type="entry name" value="PAS"/>
    <property type="match status" value="3"/>
</dbReference>
<reference evidence="4 5" key="1">
    <citation type="submission" date="2021-03" db="EMBL/GenBank/DDBJ databases">
        <title>Genomic Encyclopedia of Type Strains, Phase III (KMG-III): the genomes of soil and plant-associated and newly described type strains.</title>
        <authorList>
            <person name="Whitman W."/>
        </authorList>
    </citation>
    <scope>NUCLEOTIDE SEQUENCE [LARGE SCALE GENOMIC DNA]</scope>
    <source>
        <strain evidence="4 5">IMMIB AFH-6</strain>
    </source>
</reference>
<dbReference type="Gene3D" id="2.10.70.100">
    <property type="match status" value="1"/>
</dbReference>
<dbReference type="Gene3D" id="3.30.70.270">
    <property type="match status" value="1"/>
</dbReference>
<dbReference type="PROSITE" id="PS50113">
    <property type="entry name" value="PAC"/>
    <property type="match status" value="3"/>
</dbReference>
<dbReference type="InterPro" id="IPR035965">
    <property type="entry name" value="PAS-like_dom_sf"/>
</dbReference>
<dbReference type="InterPro" id="IPR052155">
    <property type="entry name" value="Biofilm_reg_signaling"/>
</dbReference>
<dbReference type="Proteomes" id="UP000781958">
    <property type="component" value="Unassembled WGS sequence"/>
</dbReference>
<keyword evidence="5" id="KW-1185">Reference proteome</keyword>
<evidence type="ECO:0000259" key="1">
    <source>
        <dbReference type="PROSITE" id="PS50113"/>
    </source>
</evidence>
<dbReference type="PANTHER" id="PTHR44757:SF2">
    <property type="entry name" value="BIOFILM ARCHITECTURE MAINTENANCE PROTEIN MBAA"/>
    <property type="match status" value="1"/>
</dbReference>
<name>A0ABS4SQT3_9PROT</name>
<dbReference type="SUPFAM" id="SSF141868">
    <property type="entry name" value="EAL domain-like"/>
    <property type="match status" value="1"/>
</dbReference>
<dbReference type="PROSITE" id="PS50883">
    <property type="entry name" value="EAL"/>
    <property type="match status" value="1"/>
</dbReference>
<feature type="domain" description="GGDEF" evidence="3">
    <location>
        <begin position="438"/>
        <end position="571"/>
    </location>
</feature>
<dbReference type="Pfam" id="PF00990">
    <property type="entry name" value="GGDEF"/>
    <property type="match status" value="1"/>
</dbReference>
<dbReference type="InterPro" id="IPR001633">
    <property type="entry name" value="EAL_dom"/>
</dbReference>
<proteinExistence type="predicted"/>
<dbReference type="InterPro" id="IPR035919">
    <property type="entry name" value="EAL_sf"/>
</dbReference>
<comment type="caution">
    <text evidence="4">The sequence shown here is derived from an EMBL/GenBank/DDBJ whole genome shotgun (WGS) entry which is preliminary data.</text>
</comment>
<dbReference type="RefSeq" id="WP_209768639.1">
    <property type="nucleotide sequence ID" value="NZ_JAGINP010000016.1"/>
</dbReference>
<dbReference type="CDD" id="cd01949">
    <property type="entry name" value="GGDEF"/>
    <property type="match status" value="1"/>
</dbReference>
<dbReference type="InterPro" id="IPR043128">
    <property type="entry name" value="Rev_trsase/Diguanyl_cyclase"/>
</dbReference>
<dbReference type="SMART" id="SM00091">
    <property type="entry name" value="PAS"/>
    <property type="match status" value="3"/>
</dbReference>
<evidence type="ECO:0000259" key="2">
    <source>
        <dbReference type="PROSITE" id="PS50883"/>
    </source>
</evidence>
<dbReference type="PROSITE" id="PS50887">
    <property type="entry name" value="GGDEF"/>
    <property type="match status" value="1"/>
</dbReference>
<dbReference type="InterPro" id="IPR000014">
    <property type="entry name" value="PAS"/>
</dbReference>
<dbReference type="NCBIfam" id="TIGR00254">
    <property type="entry name" value="GGDEF"/>
    <property type="match status" value="1"/>
</dbReference>
<feature type="domain" description="PAC" evidence="1">
    <location>
        <begin position="221"/>
        <end position="273"/>
    </location>
</feature>
<dbReference type="Pfam" id="PF00563">
    <property type="entry name" value="EAL"/>
    <property type="match status" value="1"/>
</dbReference>
<dbReference type="CDD" id="cd01948">
    <property type="entry name" value="EAL"/>
    <property type="match status" value="1"/>
</dbReference>
<protein>
    <submittedName>
        <fullName evidence="4">Diguanylate cyclase (GGDEF)-like protein/PAS domain S-box-containing protein</fullName>
    </submittedName>
</protein>
<dbReference type="InterPro" id="IPR029787">
    <property type="entry name" value="Nucleotide_cyclase"/>
</dbReference>
<sequence>MSSTIDRYLLAEKAGSEGVWDWDLRNDTMFLSPRFKEFLGLPPGDSNRPEDWLDRVHPEDIDWLYASFEGQMVGVSVPFQIEHRVLRADCDSTDDPGANPGANGGWRWLVCRGMAVMDESGDPARLVGSVADITDRKNAERDLRRSEERYALAAAASNDGLFDWDLAAGTVYYSPRWTALLGFADKTIGNSPEEWLGRVLPDDRAALRAALDALGTDNTLFQIEYRMRDAADGVRWMSCRGIAVLDAHGTPVRLVGSQADVTDRKTAEQRLRQSEERYALAAAGANDGLWDWRIGTGEVYYSPRCASLLGLDAATPPNTIEAWFNRILPDDREGLKTAIDLHLAGERDHVEHEFRIHAADGGTSWLLVRGLAVREGGREGGRAVRIAGSMTDITARKRAEQQVLFDAFHDGMTGLPNRTLLLDRVGQALDRNRRAGGKPFAVLLIDLDRFKAINDALGPAAGDTLLKIIAERLDSIRRMGDTLARLSVDEFAMLLDDVADVGSALAAAERMAATISRPLALDGHELALTASIGIALSATGYDRAEDMLRDAGLAMYRAKSGGRARIDVFDSNLRRQAMTRIRTETDLRTALEQNQLCLFYQPIIAVSAGRIAGFEALMRWRHPERGLVPPGEFIPLAEDSGLIVPMGRWALREATRQLSLWQRGFPRRTPLFMSVNVSSRQFRDDDLVGLVQEVLIENGVPPSSLKLEITESLLMQDPAKCRELMQMIRDMDVRLSIDDFGTGYSSLSYLHKFPADTLKIDRSFVQAVSTGEGNAAIVQVITTLATILGMDAVAEGVETEEEAEFLRDIMCKYAQGYLYARPAPPEEIERLLVKELAEPLADGIA</sequence>
<dbReference type="Pfam" id="PF08447">
    <property type="entry name" value="PAS_3"/>
    <property type="match status" value="3"/>
</dbReference>
<feature type="domain" description="PAC" evidence="1">
    <location>
        <begin position="350"/>
        <end position="405"/>
    </location>
</feature>
<dbReference type="InterPro" id="IPR013655">
    <property type="entry name" value="PAS_fold_3"/>
</dbReference>
<dbReference type="SMART" id="SM00267">
    <property type="entry name" value="GGDEF"/>
    <property type="match status" value="1"/>
</dbReference>
<dbReference type="InterPro" id="IPR000700">
    <property type="entry name" value="PAS-assoc_C"/>
</dbReference>
<dbReference type="SMART" id="SM00052">
    <property type="entry name" value="EAL"/>
    <property type="match status" value="1"/>
</dbReference>
<dbReference type="InterPro" id="IPR000160">
    <property type="entry name" value="GGDEF_dom"/>
</dbReference>
<feature type="domain" description="EAL" evidence="2">
    <location>
        <begin position="580"/>
        <end position="836"/>
    </location>
</feature>
<dbReference type="SUPFAM" id="SSF55785">
    <property type="entry name" value="PYP-like sensor domain (PAS domain)"/>
    <property type="match status" value="3"/>
</dbReference>
<evidence type="ECO:0000259" key="3">
    <source>
        <dbReference type="PROSITE" id="PS50887"/>
    </source>
</evidence>